<feature type="compositionally biased region" description="Polar residues" evidence="1">
    <location>
        <begin position="342"/>
        <end position="354"/>
    </location>
</feature>
<evidence type="ECO:0000313" key="5">
    <source>
        <dbReference type="Proteomes" id="UP000243579"/>
    </source>
</evidence>
<dbReference type="Proteomes" id="UP000243579">
    <property type="component" value="Unassembled WGS sequence"/>
</dbReference>
<proteinExistence type="predicted"/>
<name>A0A1V9YI61_ACHHY</name>
<comment type="caution">
    <text evidence="4">The sequence shown here is derived from an EMBL/GenBank/DDBJ whole genome shotgun (WGS) entry which is preliminary data.</text>
</comment>
<dbReference type="AlphaFoldDB" id="A0A1V9YI61"/>
<keyword evidence="2" id="KW-1133">Transmembrane helix</keyword>
<keyword evidence="2" id="KW-0472">Membrane</keyword>
<dbReference type="OrthoDB" id="10395898at2759"/>
<accession>A0A1V9YI61</accession>
<feature type="region of interest" description="Disordered" evidence="1">
    <location>
        <begin position="29"/>
        <end position="112"/>
    </location>
</feature>
<evidence type="ECO:0000256" key="3">
    <source>
        <dbReference type="SAM" id="SignalP"/>
    </source>
</evidence>
<feature type="compositionally biased region" description="Polar residues" evidence="1">
    <location>
        <begin position="313"/>
        <end position="323"/>
    </location>
</feature>
<feature type="transmembrane region" description="Helical" evidence="2">
    <location>
        <begin position="161"/>
        <end position="181"/>
    </location>
</feature>
<sequence>MRRGLHVLILLATLWAQAAVCINATAQNATPTATPVTVTSPPTTSPVPPTETPSPAPTTTPPPPTTTAPPTTTVTPEPTTATPEPTTTAVPLTTSPPTTSPPVPTTANVTTPPTPEILVLTPAATLAPQPERIPTIAKEVASSTPPEAPATPASSSVSWKFYAAIAAGNVAVVAFVVFVLFRRRAAKHRKTMNSFDSVSPHPVRRPFDSNSVEVDLIESSVVSYEMLTPCENIVTSGYSSVDPSSSMRMSKLSFMSEGDEALDDLDDVAVLSHENVPAPKGRWSAFNIRPEFPGNISTTLRATYPTWQERLSKGSNSMVQSNDGSEEPPTPAHDPEFPKMLSAQSNWSQWQDGHSFSGDVEEWNDESRDSYMTDDAPRISLESAGVDWHLGSADDWHDSMLR</sequence>
<evidence type="ECO:0008006" key="6">
    <source>
        <dbReference type="Google" id="ProtNLM"/>
    </source>
</evidence>
<feature type="compositionally biased region" description="Basic and acidic residues" evidence="1">
    <location>
        <begin position="365"/>
        <end position="375"/>
    </location>
</feature>
<feature type="compositionally biased region" description="Low complexity" evidence="1">
    <location>
        <begin position="68"/>
        <end position="97"/>
    </location>
</feature>
<feature type="region of interest" description="Disordered" evidence="1">
    <location>
        <begin position="313"/>
        <end position="375"/>
    </location>
</feature>
<protein>
    <recommendedName>
        <fullName evidence="6">Secreted protein</fullName>
    </recommendedName>
</protein>
<feature type="chain" id="PRO_5012122170" description="Secreted protein" evidence="3">
    <location>
        <begin position="20"/>
        <end position="402"/>
    </location>
</feature>
<feature type="compositionally biased region" description="Pro residues" evidence="1">
    <location>
        <begin position="43"/>
        <end position="67"/>
    </location>
</feature>
<keyword evidence="5" id="KW-1185">Reference proteome</keyword>
<evidence type="ECO:0000313" key="4">
    <source>
        <dbReference type="EMBL" id="OQR85367.1"/>
    </source>
</evidence>
<feature type="compositionally biased region" description="Low complexity" evidence="1">
    <location>
        <begin position="29"/>
        <end position="42"/>
    </location>
</feature>
<keyword evidence="2" id="KW-0812">Transmembrane</keyword>
<gene>
    <name evidence="4" type="ORF">ACHHYP_11897</name>
</gene>
<reference evidence="4 5" key="1">
    <citation type="journal article" date="2014" name="Genome Biol. Evol.">
        <title>The secreted proteins of Achlya hypogyna and Thraustotheca clavata identify the ancestral oomycete secretome and reveal gene acquisitions by horizontal gene transfer.</title>
        <authorList>
            <person name="Misner I."/>
            <person name="Blouin N."/>
            <person name="Leonard G."/>
            <person name="Richards T.A."/>
            <person name="Lane C.E."/>
        </authorList>
    </citation>
    <scope>NUCLEOTIDE SEQUENCE [LARGE SCALE GENOMIC DNA]</scope>
    <source>
        <strain evidence="4 5">ATCC 48635</strain>
    </source>
</reference>
<organism evidence="4 5">
    <name type="scientific">Achlya hypogyna</name>
    <name type="common">Oomycete</name>
    <name type="synonym">Protoachlya hypogyna</name>
    <dbReference type="NCBI Taxonomy" id="1202772"/>
    <lineage>
        <taxon>Eukaryota</taxon>
        <taxon>Sar</taxon>
        <taxon>Stramenopiles</taxon>
        <taxon>Oomycota</taxon>
        <taxon>Saprolegniomycetes</taxon>
        <taxon>Saprolegniales</taxon>
        <taxon>Achlyaceae</taxon>
        <taxon>Achlya</taxon>
    </lineage>
</organism>
<feature type="signal peptide" evidence="3">
    <location>
        <begin position="1"/>
        <end position="19"/>
    </location>
</feature>
<keyword evidence="3" id="KW-0732">Signal</keyword>
<dbReference type="EMBL" id="JNBR01001700">
    <property type="protein sequence ID" value="OQR85367.1"/>
    <property type="molecule type" value="Genomic_DNA"/>
</dbReference>
<evidence type="ECO:0000256" key="2">
    <source>
        <dbReference type="SAM" id="Phobius"/>
    </source>
</evidence>
<evidence type="ECO:0000256" key="1">
    <source>
        <dbReference type="SAM" id="MobiDB-lite"/>
    </source>
</evidence>
<dbReference type="PRINTS" id="PR01217">
    <property type="entry name" value="PRICHEXTENSN"/>
</dbReference>